<dbReference type="AlphaFoldDB" id="A0A841I3I7"/>
<dbReference type="Pfam" id="PF01475">
    <property type="entry name" value="FUR"/>
    <property type="match status" value="1"/>
</dbReference>
<reference evidence="8 9" key="1">
    <citation type="submission" date="2020-08" db="EMBL/GenBank/DDBJ databases">
        <title>Genomic Encyclopedia of Type Strains, Phase IV (KMG-IV): sequencing the most valuable type-strain genomes for metagenomic binning, comparative biology and taxonomic classification.</title>
        <authorList>
            <person name="Goeker M."/>
        </authorList>
    </citation>
    <scope>NUCLEOTIDE SEQUENCE [LARGE SCALE GENOMIC DNA]</scope>
    <source>
        <strain evidence="8 9">DSM 21458</strain>
    </source>
</reference>
<dbReference type="GO" id="GO:0000976">
    <property type="term" value="F:transcription cis-regulatory region binding"/>
    <property type="evidence" value="ECO:0007669"/>
    <property type="project" value="TreeGrafter"/>
</dbReference>
<evidence type="ECO:0000256" key="2">
    <source>
        <dbReference type="ARBA" id="ARBA00022491"/>
    </source>
</evidence>
<dbReference type="InterPro" id="IPR043135">
    <property type="entry name" value="Fur_C"/>
</dbReference>
<dbReference type="GO" id="GO:0003700">
    <property type="term" value="F:DNA-binding transcription factor activity"/>
    <property type="evidence" value="ECO:0007669"/>
    <property type="project" value="InterPro"/>
</dbReference>
<dbReference type="Proteomes" id="UP000569951">
    <property type="component" value="Unassembled WGS sequence"/>
</dbReference>
<evidence type="ECO:0000313" key="8">
    <source>
        <dbReference type="EMBL" id="MBB6098938.1"/>
    </source>
</evidence>
<evidence type="ECO:0000256" key="6">
    <source>
        <dbReference type="ARBA" id="ARBA00023163"/>
    </source>
</evidence>
<comment type="caution">
    <text evidence="8">The sequence shown here is derived from an EMBL/GenBank/DDBJ whole genome shotgun (WGS) entry which is preliminary data.</text>
</comment>
<name>A0A841I3I7_9DEIO</name>
<dbReference type="GO" id="GO:1900376">
    <property type="term" value="P:regulation of secondary metabolite biosynthetic process"/>
    <property type="evidence" value="ECO:0007669"/>
    <property type="project" value="TreeGrafter"/>
</dbReference>
<dbReference type="EMBL" id="JACHHG010000008">
    <property type="protein sequence ID" value="MBB6098938.1"/>
    <property type="molecule type" value="Genomic_DNA"/>
</dbReference>
<evidence type="ECO:0000256" key="1">
    <source>
        <dbReference type="ARBA" id="ARBA00007957"/>
    </source>
</evidence>
<comment type="similarity">
    <text evidence="1">Belongs to the Fur family.</text>
</comment>
<keyword evidence="5" id="KW-0238">DNA-binding</keyword>
<evidence type="ECO:0000256" key="4">
    <source>
        <dbReference type="ARBA" id="ARBA00023015"/>
    </source>
</evidence>
<sequence>MAVVRFTKQRQAVLEAVRNTDTHPDAAWVYAEVRKVLPNISLGTVYRSLEALVQEGHLMTIQSAGEATRYDARTEEDHYHLVCRGCGRIFDTHLRDVPDFRALLARMPQGFSIDDVLLEFHGTCEDCRRQ</sequence>
<feature type="binding site" evidence="7">
    <location>
        <position position="86"/>
    </location>
    <ligand>
        <name>Zn(2+)</name>
        <dbReference type="ChEBI" id="CHEBI:29105"/>
    </ligand>
</feature>
<accession>A0A841I3I7</accession>
<evidence type="ECO:0000256" key="3">
    <source>
        <dbReference type="ARBA" id="ARBA00022833"/>
    </source>
</evidence>
<feature type="binding site" evidence="7">
    <location>
        <position position="83"/>
    </location>
    <ligand>
        <name>Zn(2+)</name>
        <dbReference type="ChEBI" id="CHEBI:29105"/>
    </ligand>
</feature>
<protein>
    <submittedName>
        <fullName evidence="8">Fur family ferric uptake transcriptional regulator</fullName>
    </submittedName>
</protein>
<dbReference type="GO" id="GO:0045892">
    <property type="term" value="P:negative regulation of DNA-templated transcription"/>
    <property type="evidence" value="ECO:0007669"/>
    <property type="project" value="TreeGrafter"/>
</dbReference>
<feature type="binding site" evidence="7">
    <location>
        <position position="127"/>
    </location>
    <ligand>
        <name>Zn(2+)</name>
        <dbReference type="ChEBI" id="CHEBI:29105"/>
    </ligand>
</feature>
<feature type="binding site" evidence="7">
    <location>
        <position position="124"/>
    </location>
    <ligand>
        <name>Zn(2+)</name>
        <dbReference type="ChEBI" id="CHEBI:29105"/>
    </ligand>
</feature>
<dbReference type="InterPro" id="IPR036390">
    <property type="entry name" value="WH_DNA-bd_sf"/>
</dbReference>
<dbReference type="SUPFAM" id="SSF46785">
    <property type="entry name" value="Winged helix' DNA-binding domain"/>
    <property type="match status" value="1"/>
</dbReference>
<dbReference type="RefSeq" id="WP_183987687.1">
    <property type="nucleotide sequence ID" value="NZ_JACHHG010000008.1"/>
</dbReference>
<organism evidence="8 9">
    <name type="scientific">Deinobacterium chartae</name>
    <dbReference type="NCBI Taxonomy" id="521158"/>
    <lineage>
        <taxon>Bacteria</taxon>
        <taxon>Thermotogati</taxon>
        <taxon>Deinococcota</taxon>
        <taxon>Deinococci</taxon>
        <taxon>Deinococcales</taxon>
        <taxon>Deinococcaceae</taxon>
        <taxon>Deinobacterium</taxon>
    </lineage>
</organism>
<evidence type="ECO:0000256" key="7">
    <source>
        <dbReference type="PIRSR" id="PIRSR602481-1"/>
    </source>
</evidence>
<keyword evidence="3 7" id="KW-0862">Zinc</keyword>
<keyword evidence="7" id="KW-0479">Metal-binding</keyword>
<gene>
    <name evidence="8" type="ORF">HNR42_002373</name>
</gene>
<dbReference type="CDD" id="cd07153">
    <property type="entry name" value="Fur_like"/>
    <property type="match status" value="1"/>
</dbReference>
<evidence type="ECO:0000313" key="9">
    <source>
        <dbReference type="Proteomes" id="UP000569951"/>
    </source>
</evidence>
<comment type="cofactor">
    <cofactor evidence="7">
        <name>Zn(2+)</name>
        <dbReference type="ChEBI" id="CHEBI:29105"/>
    </cofactor>
    <text evidence="7">Binds 1 zinc ion per subunit.</text>
</comment>
<dbReference type="PANTHER" id="PTHR33202">
    <property type="entry name" value="ZINC UPTAKE REGULATION PROTEIN"/>
    <property type="match status" value="1"/>
</dbReference>
<keyword evidence="2" id="KW-0678">Repressor</keyword>
<keyword evidence="9" id="KW-1185">Reference proteome</keyword>
<dbReference type="InterPro" id="IPR036388">
    <property type="entry name" value="WH-like_DNA-bd_sf"/>
</dbReference>
<keyword evidence="4" id="KW-0805">Transcription regulation</keyword>
<dbReference type="GO" id="GO:0008270">
    <property type="term" value="F:zinc ion binding"/>
    <property type="evidence" value="ECO:0007669"/>
    <property type="project" value="TreeGrafter"/>
</dbReference>
<dbReference type="InterPro" id="IPR002481">
    <property type="entry name" value="FUR"/>
</dbReference>
<keyword evidence="6" id="KW-0804">Transcription</keyword>
<proteinExistence type="inferred from homology"/>
<evidence type="ECO:0000256" key="5">
    <source>
        <dbReference type="ARBA" id="ARBA00023125"/>
    </source>
</evidence>
<dbReference type="Gene3D" id="3.30.1490.190">
    <property type="match status" value="1"/>
</dbReference>
<dbReference type="Gene3D" id="1.10.10.10">
    <property type="entry name" value="Winged helix-like DNA-binding domain superfamily/Winged helix DNA-binding domain"/>
    <property type="match status" value="1"/>
</dbReference>
<dbReference type="PANTHER" id="PTHR33202:SF22">
    <property type="entry name" value="HYDROGEN PEROXIDE SENSITIVE REPRESSOR"/>
    <property type="match status" value="1"/>
</dbReference>